<gene>
    <name evidence="1" type="ORF">FM121_08145</name>
</gene>
<dbReference type="EMBL" id="FWFD01000012">
    <property type="protein sequence ID" value="SLM86043.1"/>
    <property type="molecule type" value="Genomic_DNA"/>
</dbReference>
<dbReference type="InterPro" id="IPR027417">
    <property type="entry name" value="P-loop_NTPase"/>
</dbReference>
<dbReference type="Gene3D" id="3.40.50.300">
    <property type="entry name" value="P-loop containing nucleotide triphosphate hydrolases"/>
    <property type="match status" value="1"/>
</dbReference>
<reference evidence="2" key="1">
    <citation type="submission" date="2017-02" db="EMBL/GenBank/DDBJ databases">
        <authorList>
            <person name="Dridi B."/>
        </authorList>
    </citation>
    <scope>NUCLEOTIDE SEQUENCE [LARGE SCALE GENOMIC DNA]</scope>
    <source>
        <strain evidence="2">bH819</strain>
    </source>
</reference>
<dbReference type="Proteomes" id="UP000195918">
    <property type="component" value="Unassembled WGS sequence"/>
</dbReference>
<dbReference type="Pfam" id="PF13671">
    <property type="entry name" value="AAA_33"/>
    <property type="match status" value="1"/>
</dbReference>
<evidence type="ECO:0000313" key="2">
    <source>
        <dbReference type="Proteomes" id="UP000195918"/>
    </source>
</evidence>
<dbReference type="SUPFAM" id="SSF52540">
    <property type="entry name" value="P-loop containing nucleoside triphosphate hydrolases"/>
    <property type="match status" value="1"/>
</dbReference>
<protein>
    <submittedName>
        <fullName evidence="1">Tunicamycin resistance</fullName>
    </submittedName>
</protein>
<proteinExistence type="predicted"/>
<sequence>MIIWINGAYGAGKTTIAEELNKKIKGSFLYDPENIGDFLRHNLPPSIQKDDFQDYVEWRVWNIHVLNKIHNEFSGDIIVPMTLYKDTAFNGMIGELRRRNISLCHFQLEVSRDTIIKRLSERNPNLTAWGTERVDDILETFKKFPIDEKIDNDHVSLEEVLEILIKRINNYKLSH</sequence>
<dbReference type="OrthoDB" id="9799092at2"/>
<accession>A0A1X6WNY6</accession>
<name>A0A1X6WNY6_9ENTE</name>
<keyword evidence="2" id="KW-1185">Reference proteome</keyword>
<evidence type="ECO:0000313" key="1">
    <source>
        <dbReference type="EMBL" id="SLM86043.1"/>
    </source>
</evidence>
<dbReference type="AlphaFoldDB" id="A0A1X6WNY6"/>
<organism evidence="1 2">
    <name type="scientific">Vagococcus fluvialis bH819</name>
    <dbReference type="NCBI Taxonomy" id="1255619"/>
    <lineage>
        <taxon>Bacteria</taxon>
        <taxon>Bacillati</taxon>
        <taxon>Bacillota</taxon>
        <taxon>Bacilli</taxon>
        <taxon>Lactobacillales</taxon>
        <taxon>Enterococcaceae</taxon>
        <taxon>Vagococcus</taxon>
    </lineage>
</organism>